<comment type="caution">
    <text evidence="8">The sequence shown here is derived from an EMBL/GenBank/DDBJ whole genome shotgun (WGS) entry which is preliminary data.</text>
</comment>
<feature type="domain" description="POP1 C-terminal" evidence="7">
    <location>
        <begin position="797"/>
        <end position="961"/>
    </location>
</feature>
<dbReference type="RefSeq" id="XP_039592833.1">
    <property type="nucleotide sequence ID" value="XM_039736899.1"/>
</dbReference>
<organism evidence="8 9">
    <name type="scientific">Polypterus senegalus</name>
    <name type="common">Senegal bichir</name>
    <dbReference type="NCBI Taxonomy" id="55291"/>
    <lineage>
        <taxon>Eukaryota</taxon>
        <taxon>Metazoa</taxon>
        <taxon>Chordata</taxon>
        <taxon>Craniata</taxon>
        <taxon>Vertebrata</taxon>
        <taxon>Euteleostomi</taxon>
        <taxon>Actinopterygii</taxon>
        <taxon>Polypteriformes</taxon>
        <taxon>Polypteridae</taxon>
        <taxon>Polypterus</taxon>
    </lineage>
</organism>
<dbReference type="PANTHER" id="PTHR22731">
    <property type="entry name" value="RIBONUCLEASES P/MRP PROTEIN SUBUNIT POP1"/>
    <property type="match status" value="1"/>
</dbReference>
<feature type="compositionally biased region" description="Basic residues" evidence="4">
    <location>
        <begin position="1"/>
        <end position="11"/>
    </location>
</feature>
<feature type="compositionally biased region" description="Polar residues" evidence="4">
    <location>
        <begin position="53"/>
        <end position="62"/>
    </location>
</feature>
<evidence type="ECO:0000256" key="3">
    <source>
        <dbReference type="ARBA" id="ARBA00023242"/>
    </source>
</evidence>
<dbReference type="Pfam" id="PF08170">
    <property type="entry name" value="POPLD"/>
    <property type="match status" value="1"/>
</dbReference>
<evidence type="ECO:0000256" key="1">
    <source>
        <dbReference type="ARBA" id="ARBA00004123"/>
    </source>
</evidence>
<feature type="compositionally biased region" description="Basic and acidic residues" evidence="4">
    <location>
        <begin position="146"/>
        <end position="159"/>
    </location>
</feature>
<dbReference type="InterPro" id="IPR055079">
    <property type="entry name" value="POP1_C"/>
</dbReference>
<dbReference type="RefSeq" id="XP_039592831.1">
    <property type="nucleotide sequence ID" value="XM_039736897.1"/>
</dbReference>
<dbReference type="OrthoDB" id="442863at2759"/>
<dbReference type="Pfam" id="PF22770">
    <property type="entry name" value="POP1_C"/>
    <property type="match status" value="1"/>
</dbReference>
<dbReference type="RefSeq" id="XP_039592836.1">
    <property type="nucleotide sequence ID" value="XM_039736902.1"/>
</dbReference>
<protein>
    <submittedName>
        <fullName evidence="8">POP1 protein</fullName>
    </submittedName>
</protein>
<name>A0A8X7XCG7_POLSE</name>
<dbReference type="InterPro" id="IPR012590">
    <property type="entry name" value="POPLD_dom"/>
</dbReference>
<dbReference type="GeneID" id="120515676"/>
<evidence type="ECO:0000313" key="8">
    <source>
        <dbReference type="EMBL" id="KAG2464814.1"/>
    </source>
</evidence>
<feature type="domain" description="POPLD" evidence="6">
    <location>
        <begin position="595"/>
        <end position="686"/>
    </location>
</feature>
<dbReference type="Proteomes" id="UP000886611">
    <property type="component" value="Unassembled WGS sequence"/>
</dbReference>
<evidence type="ECO:0000259" key="5">
    <source>
        <dbReference type="Pfam" id="PF06978"/>
    </source>
</evidence>
<dbReference type="InterPro" id="IPR039182">
    <property type="entry name" value="Pop1"/>
</dbReference>
<feature type="region of interest" description="Disordered" evidence="4">
    <location>
        <begin position="1"/>
        <end position="80"/>
    </location>
</feature>
<feature type="non-terminal residue" evidence="8">
    <location>
        <position position="1"/>
    </location>
</feature>
<dbReference type="EMBL" id="JAATIS010002524">
    <property type="protein sequence ID" value="KAG2464814.1"/>
    <property type="molecule type" value="Genomic_DNA"/>
</dbReference>
<feature type="region of interest" description="Disordered" evidence="4">
    <location>
        <begin position="703"/>
        <end position="728"/>
    </location>
</feature>
<proteinExistence type="predicted"/>
<dbReference type="Pfam" id="PF06978">
    <property type="entry name" value="POP1_N"/>
    <property type="match status" value="2"/>
</dbReference>
<feature type="domain" description="Pop1 N-terminal" evidence="5">
    <location>
        <begin position="175"/>
        <end position="241"/>
    </location>
</feature>
<accession>A0A8X7XCG7</accession>
<dbReference type="GO" id="GO:0005655">
    <property type="term" value="C:nucleolar ribonuclease P complex"/>
    <property type="evidence" value="ECO:0007669"/>
    <property type="project" value="InterPro"/>
</dbReference>
<keyword evidence="9" id="KW-1185">Reference proteome</keyword>
<evidence type="ECO:0000256" key="2">
    <source>
        <dbReference type="ARBA" id="ARBA00022694"/>
    </source>
</evidence>
<comment type="subcellular location">
    <subcellularLocation>
        <location evidence="1">Nucleus</location>
    </subcellularLocation>
</comment>
<evidence type="ECO:0000259" key="6">
    <source>
        <dbReference type="Pfam" id="PF08170"/>
    </source>
</evidence>
<feature type="compositionally biased region" description="Polar residues" evidence="4">
    <location>
        <begin position="29"/>
        <end position="42"/>
    </location>
</feature>
<feature type="non-terminal residue" evidence="8">
    <location>
        <position position="961"/>
    </location>
</feature>
<evidence type="ECO:0000256" key="4">
    <source>
        <dbReference type="SAM" id="MobiDB-lite"/>
    </source>
</evidence>
<gene>
    <name evidence="8" type="primary">Pop1</name>
    <name evidence="8" type="ORF">GTO96_0009778</name>
</gene>
<dbReference type="GO" id="GO:0001682">
    <property type="term" value="P:tRNA 5'-leader removal"/>
    <property type="evidence" value="ECO:0007669"/>
    <property type="project" value="InterPro"/>
</dbReference>
<sequence>MSGAKGRKYEKKMKYQPTSVTFHTGDPGGSSSKNYNGAGAQQQERKYGGVQPQRDQPWTPSSGFKPYQEQSDYRDGQTSQGFPKYITATTFAQARAAEVKAMLKAVSNKNSNSQVFQALPKHMRRRAMSSNVKRIPRRLRAIAKRELEKASQQKKEQSKNKSRKARRRHGNLLLEFNRRQRKNLWLETHIWHAKRFHMVKKWGYCLGDKPTSKCYRACYRAMTKHCLLQDLSYYCCLELTGGENELLKALARLTNRETGLTFAAVGCLSGKRQGSLVIYKADKYPLEPLGPVTFLWKPKKMSEERQLWIWFHPALKQDLIPQLKTVCQCGEPVVQSIPLPEPSTVVSTVEEMPEPVSVGCKRKRKEGTPLEEITAKKFIRERTSPPLIPACWKSQTTGIVLRDLTLEILRYRLIGPLSHSVLSDALYPASLWKIFHSQDEKHCSWWPEYCNEDNLFLHERQQNLFQLLRGIASPAEISAGTVLGLVVDDPRLTLPRKRTKSMPDLSVLPDFEKVQQLTVEGITDEASPSPIWDQAVRDCVTRSKISEQELNRMKMEILVPGSRLDLGAKESKIPILLIHQSGKLTGQECLGWGSGWDILIPKGWGMAFWISLIYRGARAGGLQEGLKHSQHKGTAHFPNDFPDCAAGVRFSGEQEKELLDKYKRRPPSKRPNYIKHGSVAPFLCPWQQLVEEWEMILKTEDERGVSEEHRGALPAPESSGEEKSKGVKVKCADEEMKTSPGAADFSILRNRTVLKQVSAWCLPTSGKGKRANRSARFSRQQIPSGAALSISAHNPRCLVWTRLSLLKKGSPTSHALICIPDPGDIQMLCADLTFCGPQEPKHKDHFKKKIKELKKKKLAASPGASCKVQGIGSSELPSKLISGLWPEPLPSITSHCTRVTIGFVLRGDFSLTAGCGEALGLVSLAGLLHMLSQQASDRKGLVLVRNPASLQYRFARIMVEV</sequence>
<dbReference type="RefSeq" id="XP_039592834.1">
    <property type="nucleotide sequence ID" value="XM_039736900.1"/>
</dbReference>
<dbReference type="PANTHER" id="PTHR22731:SF3">
    <property type="entry name" value="RIBONUCLEASES P_MRP PROTEIN SUBUNIT POP1"/>
    <property type="match status" value="1"/>
</dbReference>
<keyword evidence="2" id="KW-0819">tRNA processing</keyword>
<reference evidence="8 9" key="1">
    <citation type="journal article" date="2021" name="Cell">
        <title>Tracing the genetic footprints of vertebrate landing in non-teleost ray-finned fishes.</title>
        <authorList>
            <person name="Bi X."/>
            <person name="Wang K."/>
            <person name="Yang L."/>
            <person name="Pan H."/>
            <person name="Jiang H."/>
            <person name="Wei Q."/>
            <person name="Fang M."/>
            <person name="Yu H."/>
            <person name="Zhu C."/>
            <person name="Cai Y."/>
            <person name="He Y."/>
            <person name="Gan X."/>
            <person name="Zeng H."/>
            <person name="Yu D."/>
            <person name="Zhu Y."/>
            <person name="Jiang H."/>
            <person name="Qiu Q."/>
            <person name="Yang H."/>
            <person name="Zhang Y.E."/>
            <person name="Wang W."/>
            <person name="Zhu M."/>
            <person name="He S."/>
            <person name="Zhang G."/>
        </authorList>
    </citation>
    <scope>NUCLEOTIDE SEQUENCE [LARGE SCALE GENOMIC DNA]</scope>
    <source>
        <strain evidence="8">Bchr_013</strain>
    </source>
</reference>
<keyword evidence="3" id="KW-0539">Nucleus</keyword>
<dbReference type="AlphaFoldDB" id="A0A8X7XCG7"/>
<evidence type="ECO:0000259" key="7">
    <source>
        <dbReference type="Pfam" id="PF22770"/>
    </source>
</evidence>
<feature type="domain" description="Pop1 N-terminal" evidence="5">
    <location>
        <begin position="91"/>
        <end position="167"/>
    </location>
</feature>
<feature type="region of interest" description="Disordered" evidence="4">
    <location>
        <begin position="146"/>
        <end position="168"/>
    </location>
</feature>
<dbReference type="RefSeq" id="XP_039592832.1">
    <property type="nucleotide sequence ID" value="XM_039736898.1"/>
</dbReference>
<evidence type="ECO:0000313" key="9">
    <source>
        <dbReference type="Proteomes" id="UP000886611"/>
    </source>
</evidence>
<dbReference type="GO" id="GO:0000172">
    <property type="term" value="C:ribonuclease MRP complex"/>
    <property type="evidence" value="ECO:0007669"/>
    <property type="project" value="InterPro"/>
</dbReference>
<dbReference type="InterPro" id="IPR009723">
    <property type="entry name" value="Pop1_N"/>
</dbReference>